<protein>
    <submittedName>
        <fullName evidence="3">Phage tail protein</fullName>
    </submittedName>
</protein>
<name>A0A3F3HD74_9LACO</name>
<feature type="transmembrane region" description="Helical" evidence="1">
    <location>
        <begin position="689"/>
        <end position="711"/>
    </location>
</feature>
<reference evidence="3" key="1">
    <citation type="journal article" date="2015" name="BMC Genomics">
        <title>Comparative genomics of Fructobacillus spp. and Leuconostoc spp. reveals niche-specific evolution of Fructobacillus spp.</title>
        <authorList>
            <person name="Endo A."/>
            <person name="Tanizawa Y."/>
            <person name="Tanaka N."/>
            <person name="Maeno S."/>
            <person name="Kumar H."/>
            <person name="Shiwa Y."/>
            <person name="Okada S."/>
            <person name="Yoshikawa H."/>
            <person name="Dicks L."/>
            <person name="Nakagawa J."/>
            <person name="Arita M."/>
        </authorList>
    </citation>
    <scope>NUCLEOTIDE SEQUENCE [LARGE SCALE GENOMIC DNA]</scope>
    <source>
        <strain evidence="3">F214-1</strain>
    </source>
</reference>
<dbReference type="RefSeq" id="WP_059394221.1">
    <property type="nucleotide sequence ID" value="NZ_DF968088.1"/>
</dbReference>
<feature type="transmembrane region" description="Helical" evidence="1">
    <location>
        <begin position="848"/>
        <end position="869"/>
    </location>
</feature>
<feature type="transmembrane region" description="Helical" evidence="1">
    <location>
        <begin position="717"/>
        <end position="738"/>
    </location>
</feature>
<keyword evidence="1" id="KW-0812">Transmembrane</keyword>
<dbReference type="Pfam" id="PF20155">
    <property type="entry name" value="TMP_3"/>
    <property type="match status" value="1"/>
</dbReference>
<feature type="transmembrane region" description="Helical" evidence="1">
    <location>
        <begin position="605"/>
        <end position="625"/>
    </location>
</feature>
<accession>A0A3F3HD74</accession>
<dbReference type="Proteomes" id="UP000064514">
    <property type="component" value="Unassembled WGS sequence"/>
</dbReference>
<dbReference type="PANTHER" id="PTHR37813">
    <property type="entry name" value="FELS-2 PROPHAGE PROTEIN"/>
    <property type="match status" value="1"/>
</dbReference>
<feature type="transmembrane region" description="Helical" evidence="1">
    <location>
        <begin position="817"/>
        <end position="842"/>
    </location>
</feature>
<feature type="transmembrane region" description="Helical" evidence="1">
    <location>
        <begin position="750"/>
        <end position="780"/>
    </location>
</feature>
<dbReference type="InterPro" id="IPR013491">
    <property type="entry name" value="Tape_meas_N"/>
</dbReference>
<sequence length="1126" mass="113961">MAATIKSTLTLYDNMSASLNKINNMVQKTASTMSKLQGSMSGSAAPKIKVPDVDISKPIQQAAKLQESISRPIKGPDVMVSSTISKVDSLRSAVTKPMASPSVSSSGVKNFTNDIESAKRSLNAVPATAEKAGNSLTGMSNKAQGAGSLIKTTLGAGVISAGIQKGMGVITGSIGSAVARFDTLNQYPKVMQQMGYSSKDAGQAVKVMKAGVDGLPTSLQELTKSAQSFAILQNSATGGAKTATALNDAFLSSGASAADASRGVEQYSQMLASGKVDMQSWRTLTETMPYALTKVAKSFGITGDSAKQDLYDKLQSGDITMKQLNDRFIELDGGATGFAKTARVASQGIGTSMQNLKNSITSGIASSITALDNGIKKAGKGGIAQILDSGKSAINKFFETFNGFIEKAIPKIISFLKAAMPILKFLGSFVVAAGPVGGVMLVASGGMLAFNKALGGMKSAFGAVTAHPLIAAIFGLGTVLVWAYQHLDWFKKAVDGTFKFLEKHSDIVGNTLPIALFAIVPMAILAASKISKLKSSFGNLFKKLTKSSSALNESKKATENAAKGAESLKKGLNGLMKLGGIALVIASLALLAMAIQPLANTGLKGAAAMLAFGAAVGIMAISLGLMGDKLSSGMPGILAFAGAVSVMALAMVPLANTGDKGIGAMLGFAAAISILAVVLGLMGSQLTSGIVGIAVFAAAISMMALAMYPIASTGTQGAIAMAVFGAVIAALVIVFAIFGPALTTASVGMLVFGVMALMVGAAVLMIGIGIMIAMVGLTMFAMTLPIIAAFGLQAAIAILAFGAALIVFAVGALLAGVALTVLAVGLVIFSAGLFVLGAAALFAGVGLMLLGAGLIIVGAGFSAVAEGVLQLYVTVKIIFTDIVNTISNAINNAKNAVSDGISNMVSSVQNVGSSLIDAGKNFVMGFVKGITGAIGAAIDAAKNMAKGAVNAVKGFLNIHSPSRVMRDQVGQYFAEGMAVGIDKNADIAANSSANLAAGAVEAAKGFALPDIQAGMLPVNPGDLMANGFDNALASLKGLLSTMRSADGTSLNVNQNESSTTGSFDTAALVGGNTNNSTKNTDNSQVVTIQSGAIQINASGNSDDGEMIARKLEAFLHDVSNGSLGKA</sequence>
<feature type="transmembrane region" description="Helical" evidence="1">
    <location>
        <begin position="637"/>
        <end position="655"/>
    </location>
</feature>
<dbReference type="EMBL" id="DF968088">
    <property type="protein sequence ID" value="GAP04880.1"/>
    <property type="molecule type" value="Genomic_DNA"/>
</dbReference>
<gene>
    <name evidence="3" type="ORF">FTRO_0110150</name>
</gene>
<feature type="domain" description="Tape measure protein N-terminal" evidence="2">
    <location>
        <begin position="176"/>
        <end position="365"/>
    </location>
</feature>
<evidence type="ECO:0000259" key="2">
    <source>
        <dbReference type="Pfam" id="PF20155"/>
    </source>
</evidence>
<dbReference type="STRING" id="709323.GCA_001047135_01443"/>
<feature type="transmembrane region" description="Helical" evidence="1">
    <location>
        <begin position="578"/>
        <end position="599"/>
    </location>
</feature>
<feature type="transmembrane region" description="Helical" evidence="1">
    <location>
        <begin position="425"/>
        <end position="449"/>
    </location>
</feature>
<proteinExistence type="predicted"/>
<dbReference type="AlphaFoldDB" id="A0A3F3HD74"/>
<feature type="transmembrane region" description="Helical" evidence="1">
    <location>
        <begin position="507"/>
        <end position="527"/>
    </location>
</feature>
<feature type="transmembrane region" description="Helical" evidence="1">
    <location>
        <begin position="461"/>
        <end position="487"/>
    </location>
</feature>
<keyword evidence="1" id="KW-0472">Membrane</keyword>
<evidence type="ECO:0000256" key="1">
    <source>
        <dbReference type="SAM" id="Phobius"/>
    </source>
</evidence>
<organism evidence="3">
    <name type="scientific">Fructobacillus tropaeoli</name>
    <dbReference type="NCBI Taxonomy" id="709323"/>
    <lineage>
        <taxon>Bacteria</taxon>
        <taxon>Bacillati</taxon>
        <taxon>Bacillota</taxon>
        <taxon>Bacilli</taxon>
        <taxon>Lactobacillales</taxon>
        <taxon>Lactobacillaceae</taxon>
        <taxon>Fructobacillus</taxon>
    </lineage>
</organism>
<keyword evidence="1" id="KW-1133">Transmembrane helix</keyword>
<dbReference type="NCBIfam" id="TIGR02675">
    <property type="entry name" value="tape_meas_nterm"/>
    <property type="match status" value="1"/>
</dbReference>
<feature type="transmembrane region" description="Helical" evidence="1">
    <location>
        <begin position="786"/>
        <end position="810"/>
    </location>
</feature>
<evidence type="ECO:0000313" key="3">
    <source>
        <dbReference type="EMBL" id="GAP04880.1"/>
    </source>
</evidence>
<feature type="transmembrane region" description="Helical" evidence="1">
    <location>
        <begin position="661"/>
        <end position="682"/>
    </location>
</feature>
<dbReference type="PANTHER" id="PTHR37813:SF1">
    <property type="entry name" value="FELS-2 PROPHAGE PROTEIN"/>
    <property type="match status" value="1"/>
</dbReference>